<evidence type="ECO:0000313" key="2">
    <source>
        <dbReference type="Proteomes" id="UP000836404"/>
    </source>
</evidence>
<organism evidence="1 2">
    <name type="scientific">Tilletia laevis</name>
    <dbReference type="NCBI Taxonomy" id="157183"/>
    <lineage>
        <taxon>Eukaryota</taxon>
        <taxon>Fungi</taxon>
        <taxon>Dikarya</taxon>
        <taxon>Basidiomycota</taxon>
        <taxon>Ustilaginomycotina</taxon>
        <taxon>Exobasidiomycetes</taxon>
        <taxon>Tilletiales</taxon>
        <taxon>Tilletiaceae</taxon>
        <taxon>Tilletia</taxon>
    </lineage>
</organism>
<keyword evidence="2" id="KW-1185">Reference proteome</keyword>
<dbReference type="Proteomes" id="UP000836404">
    <property type="component" value="Unassembled WGS sequence"/>
</dbReference>
<name>A0A9N8M7J4_9BASI</name>
<comment type="caution">
    <text evidence="1">The sequence shown here is derived from an EMBL/GenBank/DDBJ whole genome shotgun (WGS) entry which is preliminary data.</text>
</comment>
<dbReference type="AlphaFoldDB" id="A0A9N8M7J4"/>
<proteinExistence type="predicted"/>
<dbReference type="EMBL" id="CAJHJF010005258">
    <property type="protein sequence ID" value="CAD6948810.1"/>
    <property type="molecule type" value="Genomic_DNA"/>
</dbReference>
<gene>
    <name evidence="1" type="ORF">JKILLFL_G1955</name>
</gene>
<reference evidence="1 2" key="1">
    <citation type="submission" date="2020-10" db="EMBL/GenBank/DDBJ databases">
        <authorList>
            <person name="Sedaghatjoo S."/>
        </authorList>
    </citation>
    <scope>NUCLEOTIDE SEQUENCE [LARGE SCALE GENOMIC DNA]</scope>
    <source>
        <strain evidence="1 2">LLFL</strain>
    </source>
</reference>
<sequence length="166" mass="18025">SLAKTGKWPTHLAITGDLVLGLAQSDNYVHNIEATVYDIDDCPHPATLNIWARDVPEQGAYLVTSVPVATSPTIMAISDAITLRRVPEEIDGGNLTGPSLDAVPPMFTGIGVIRSVEADRKSGTVVGLTYLNKAMGWKEWRVNLMFEGSIRFQPLPFRLCSAGLIY</sequence>
<protein>
    <submittedName>
        <fullName evidence="1">Uncharacterized protein</fullName>
    </submittedName>
</protein>
<evidence type="ECO:0000313" key="1">
    <source>
        <dbReference type="EMBL" id="CAD6948810.1"/>
    </source>
</evidence>
<feature type="non-terminal residue" evidence="1">
    <location>
        <position position="1"/>
    </location>
</feature>
<accession>A0A9N8M7J4</accession>